<comment type="caution">
    <text evidence="1">The sequence shown here is derived from an EMBL/GenBank/DDBJ whole genome shotgun (WGS) entry which is preliminary data.</text>
</comment>
<reference evidence="1" key="1">
    <citation type="submission" date="2020-03" db="EMBL/GenBank/DDBJ databases">
        <title>Roseovarius gahaiensis sp. nov., isolated from Gahai Saline Lake, China.</title>
        <authorList>
            <person name="Sun X."/>
        </authorList>
    </citation>
    <scope>NUCLEOTIDE SEQUENCE</scope>
    <source>
        <strain evidence="1">GH877</strain>
    </source>
</reference>
<evidence type="ECO:0000313" key="2">
    <source>
        <dbReference type="Proteomes" id="UP000639775"/>
    </source>
</evidence>
<proteinExistence type="predicted"/>
<accession>A0A967BB27</accession>
<name>A0A967BB27_9RHOB</name>
<gene>
    <name evidence="1" type="ORF">HAT86_00875</name>
</gene>
<sequence>MKGALVNGFFYTICRKKTLTFGLAAYRQRPATIHPQTMIQGSDGTPLGIEKQKWC</sequence>
<dbReference type="Proteomes" id="UP000639775">
    <property type="component" value="Unassembled WGS sequence"/>
</dbReference>
<keyword evidence="2" id="KW-1185">Reference proteome</keyword>
<dbReference type="AlphaFoldDB" id="A0A967BB27"/>
<dbReference type="EMBL" id="JAAORB010000001">
    <property type="protein sequence ID" value="NHQ73019.1"/>
    <property type="molecule type" value="Genomic_DNA"/>
</dbReference>
<evidence type="ECO:0000313" key="1">
    <source>
        <dbReference type="EMBL" id="NHQ73019.1"/>
    </source>
</evidence>
<dbReference type="RefSeq" id="WP_167192702.1">
    <property type="nucleotide sequence ID" value="NZ_JAAORB010000001.1"/>
</dbReference>
<organism evidence="1 2">
    <name type="scientific">Roseovarius gahaiensis</name>
    <dbReference type="NCBI Taxonomy" id="2716691"/>
    <lineage>
        <taxon>Bacteria</taxon>
        <taxon>Pseudomonadati</taxon>
        <taxon>Pseudomonadota</taxon>
        <taxon>Alphaproteobacteria</taxon>
        <taxon>Rhodobacterales</taxon>
        <taxon>Roseobacteraceae</taxon>
        <taxon>Roseovarius</taxon>
    </lineage>
</organism>
<protein>
    <submittedName>
        <fullName evidence="1">Uncharacterized protein</fullName>
    </submittedName>
</protein>